<protein>
    <submittedName>
        <fullName evidence="2">Uncharacterized protein</fullName>
    </submittedName>
</protein>
<evidence type="ECO:0000313" key="2">
    <source>
        <dbReference type="EMBL" id="KFM78265.1"/>
    </source>
</evidence>
<dbReference type="Proteomes" id="UP000054359">
    <property type="component" value="Unassembled WGS sequence"/>
</dbReference>
<gene>
    <name evidence="2" type="ORF">X975_06652</name>
</gene>
<reference evidence="2 3" key="1">
    <citation type="submission" date="2013-11" db="EMBL/GenBank/DDBJ databases">
        <title>Genome sequencing of Stegodyphus mimosarum.</title>
        <authorList>
            <person name="Bechsgaard J."/>
        </authorList>
    </citation>
    <scope>NUCLEOTIDE SEQUENCE [LARGE SCALE GENOMIC DNA]</scope>
</reference>
<feature type="region of interest" description="Disordered" evidence="1">
    <location>
        <begin position="32"/>
        <end position="52"/>
    </location>
</feature>
<feature type="compositionally biased region" description="Basic and acidic residues" evidence="1">
    <location>
        <begin position="98"/>
        <end position="110"/>
    </location>
</feature>
<dbReference type="EMBL" id="KK120429">
    <property type="protein sequence ID" value="KFM78265.1"/>
    <property type="molecule type" value="Genomic_DNA"/>
</dbReference>
<feature type="compositionally biased region" description="Polar residues" evidence="1">
    <location>
        <begin position="66"/>
        <end position="81"/>
    </location>
</feature>
<name>A0A087ULM6_STEMI</name>
<keyword evidence="3" id="KW-1185">Reference proteome</keyword>
<proteinExistence type="predicted"/>
<dbReference type="AlphaFoldDB" id="A0A087ULM6"/>
<evidence type="ECO:0000313" key="3">
    <source>
        <dbReference type="Proteomes" id="UP000054359"/>
    </source>
</evidence>
<feature type="region of interest" description="Disordered" evidence="1">
    <location>
        <begin position="66"/>
        <end position="113"/>
    </location>
</feature>
<sequence length="145" mass="16407">MECEKVNREGMHEEAGILSCTDVATDSIEKECQSSKDLPLNEGTETCVSEEEKNLTSNSVCDQIQSADNNNFKNDDTSSVTVPVAKTPGRPGRKRKREIYNKNDDPDTIREKRKKRAVELKLKNLKWTLNQPTEVSGKRQKKVPQ</sequence>
<accession>A0A087ULM6</accession>
<organism evidence="2 3">
    <name type="scientific">Stegodyphus mimosarum</name>
    <name type="common">African social velvet spider</name>
    <dbReference type="NCBI Taxonomy" id="407821"/>
    <lineage>
        <taxon>Eukaryota</taxon>
        <taxon>Metazoa</taxon>
        <taxon>Ecdysozoa</taxon>
        <taxon>Arthropoda</taxon>
        <taxon>Chelicerata</taxon>
        <taxon>Arachnida</taxon>
        <taxon>Araneae</taxon>
        <taxon>Araneomorphae</taxon>
        <taxon>Entelegynae</taxon>
        <taxon>Eresoidea</taxon>
        <taxon>Eresidae</taxon>
        <taxon>Stegodyphus</taxon>
    </lineage>
</organism>
<dbReference type="OrthoDB" id="6421676at2759"/>
<evidence type="ECO:0000256" key="1">
    <source>
        <dbReference type="SAM" id="MobiDB-lite"/>
    </source>
</evidence>
<feature type="non-terminal residue" evidence="2">
    <location>
        <position position="145"/>
    </location>
</feature>